<comment type="subcellular location">
    <subcellularLocation>
        <location evidence="1">Secreted</location>
    </subcellularLocation>
</comment>
<evidence type="ECO:0000256" key="4">
    <source>
        <dbReference type="ARBA" id="ARBA00022837"/>
    </source>
</evidence>
<evidence type="ECO:0000256" key="2">
    <source>
        <dbReference type="ARBA" id="ARBA00022525"/>
    </source>
</evidence>
<evidence type="ECO:0000256" key="6">
    <source>
        <dbReference type="ARBA" id="ARBA00023180"/>
    </source>
</evidence>
<dbReference type="InterPro" id="IPR018247">
    <property type="entry name" value="EF_Hand_1_Ca_BS"/>
</dbReference>
<dbReference type="PANTHER" id="PTHR13866">
    <property type="entry name" value="SPARC OSTEONECTIN"/>
    <property type="match status" value="1"/>
</dbReference>
<protein>
    <recommendedName>
        <fullName evidence="9">Kazal-like domain-containing protein</fullName>
    </recommendedName>
</protein>
<evidence type="ECO:0000256" key="3">
    <source>
        <dbReference type="ARBA" id="ARBA00022729"/>
    </source>
</evidence>
<dbReference type="PROSITE" id="PS00018">
    <property type="entry name" value="EF_HAND_1"/>
    <property type="match status" value="1"/>
</dbReference>
<evidence type="ECO:0000256" key="5">
    <source>
        <dbReference type="ARBA" id="ARBA00023157"/>
    </source>
</evidence>
<name>A0A1D1VQL3_RAMVA</name>
<dbReference type="Gene3D" id="3.30.60.30">
    <property type="match status" value="1"/>
</dbReference>
<keyword evidence="11" id="KW-1185">Reference proteome</keyword>
<evidence type="ECO:0000256" key="8">
    <source>
        <dbReference type="SAM" id="SignalP"/>
    </source>
</evidence>
<comment type="caution">
    <text evidence="10">The sequence shown here is derived from an EMBL/GenBank/DDBJ whole genome shotgun (WGS) entry which is preliminary data.</text>
</comment>
<keyword evidence="5" id="KW-1015">Disulfide bond</keyword>
<dbReference type="Proteomes" id="UP000186922">
    <property type="component" value="Unassembled WGS sequence"/>
</dbReference>
<dbReference type="CDD" id="cd00104">
    <property type="entry name" value="KAZAL_FS"/>
    <property type="match status" value="1"/>
</dbReference>
<evidence type="ECO:0000256" key="7">
    <source>
        <dbReference type="SAM" id="MobiDB-lite"/>
    </source>
</evidence>
<dbReference type="STRING" id="947166.A0A1D1VQL3"/>
<dbReference type="EMBL" id="BDGG01000006">
    <property type="protein sequence ID" value="GAV00849.1"/>
    <property type="molecule type" value="Genomic_DNA"/>
</dbReference>
<keyword evidence="2" id="KW-0964">Secreted</keyword>
<feature type="chain" id="PRO_5008898738" description="Kazal-like domain-containing protein" evidence="8">
    <location>
        <begin position="20"/>
        <end position="325"/>
    </location>
</feature>
<evidence type="ECO:0000313" key="10">
    <source>
        <dbReference type="EMBL" id="GAV00849.1"/>
    </source>
</evidence>
<dbReference type="Pfam" id="PF10591">
    <property type="entry name" value="SPARC_Ca_bdg"/>
    <property type="match status" value="1"/>
</dbReference>
<dbReference type="Gene3D" id="1.10.238.10">
    <property type="entry name" value="EF-hand"/>
    <property type="match status" value="1"/>
</dbReference>
<feature type="compositionally biased region" description="Low complexity" evidence="7">
    <location>
        <begin position="97"/>
        <end position="109"/>
    </location>
</feature>
<keyword evidence="3 8" id="KW-0732">Signal</keyword>
<dbReference type="PANTHER" id="PTHR13866:SF30">
    <property type="match status" value="1"/>
</dbReference>
<dbReference type="SMART" id="SM00280">
    <property type="entry name" value="KAZAL"/>
    <property type="match status" value="1"/>
</dbReference>
<evidence type="ECO:0000313" key="11">
    <source>
        <dbReference type="Proteomes" id="UP000186922"/>
    </source>
</evidence>
<dbReference type="InterPro" id="IPR019577">
    <property type="entry name" value="SPARC/Testican_Ca-bd-dom"/>
</dbReference>
<dbReference type="Pfam" id="PF07648">
    <property type="entry name" value="Kazal_2"/>
    <property type="match status" value="1"/>
</dbReference>
<evidence type="ECO:0000259" key="9">
    <source>
        <dbReference type="PROSITE" id="PS51465"/>
    </source>
</evidence>
<dbReference type="OrthoDB" id="8875634at2759"/>
<dbReference type="GO" id="GO:0005518">
    <property type="term" value="F:collagen binding"/>
    <property type="evidence" value="ECO:0007669"/>
    <property type="project" value="TreeGrafter"/>
</dbReference>
<reference evidence="10 11" key="1">
    <citation type="journal article" date="2016" name="Nat. Commun.">
        <title>Extremotolerant tardigrade genome and improved radiotolerance of human cultured cells by tardigrade-unique protein.</title>
        <authorList>
            <person name="Hashimoto T."/>
            <person name="Horikawa D.D."/>
            <person name="Saito Y."/>
            <person name="Kuwahara H."/>
            <person name="Kozuka-Hata H."/>
            <person name="Shin-I T."/>
            <person name="Minakuchi Y."/>
            <person name="Ohishi K."/>
            <person name="Motoyama A."/>
            <person name="Aizu T."/>
            <person name="Enomoto A."/>
            <person name="Kondo K."/>
            <person name="Tanaka S."/>
            <person name="Hara Y."/>
            <person name="Koshikawa S."/>
            <person name="Sagara H."/>
            <person name="Miura T."/>
            <person name="Yokobori S."/>
            <person name="Miyagawa K."/>
            <person name="Suzuki Y."/>
            <person name="Kubo T."/>
            <person name="Oyama M."/>
            <person name="Kohara Y."/>
            <person name="Fujiyama A."/>
            <person name="Arakawa K."/>
            <person name="Katayama T."/>
            <person name="Toyoda A."/>
            <person name="Kunieda T."/>
        </authorList>
    </citation>
    <scope>NUCLEOTIDE SEQUENCE [LARGE SCALE GENOMIC DNA]</scope>
    <source>
        <strain evidence="10 11">YOKOZUNA-1</strain>
    </source>
</reference>
<feature type="domain" description="Kazal-like" evidence="9">
    <location>
        <begin position="105"/>
        <end position="156"/>
    </location>
</feature>
<dbReference type="SUPFAM" id="SSF100895">
    <property type="entry name" value="Kazal-type serine protease inhibitors"/>
    <property type="match status" value="1"/>
</dbReference>
<dbReference type="InterPro" id="IPR011992">
    <property type="entry name" value="EF-hand-dom_pair"/>
</dbReference>
<dbReference type="AlphaFoldDB" id="A0A1D1VQL3"/>
<feature type="signal peptide" evidence="8">
    <location>
        <begin position="1"/>
        <end position="19"/>
    </location>
</feature>
<dbReference type="GO" id="GO:0005509">
    <property type="term" value="F:calcium ion binding"/>
    <property type="evidence" value="ECO:0007669"/>
    <property type="project" value="InterPro"/>
</dbReference>
<gene>
    <name evidence="10" type="primary">RvY_11641-1</name>
    <name evidence="10" type="synonym">RvY_11641.1</name>
    <name evidence="10" type="ORF">RvY_11641</name>
</gene>
<sequence length="325" mass="37336">MRDIILIVLLCGIIAGIETRRERGDKSRNKRKYDAYNFDSVTAVYFPEEANVNSLCRALNCEEGELCAVYSDDRAICIKEKMWKKMLSQKRTETAKKNSGSKKNSSYGSNCEPCPVVHPTFVCGTDNVSYSSECRLNYKNCEEGTNIKVACQGRCPCKTSEGLNEDVSTRPPLANSKFVDRQKKKQQLLASIFNATSEDGNDAGAGVRRYGEIDKSCSKKEMRELRRRLVQWFLVIFHQKHPEGEPSQYVDRPECDRGQNQGLLSWMFAYFDDNKDRSLTLTELFDLEADKYEHCVNDFLDYCDANDDLDLSGYEWCRCFQKHQH</sequence>
<dbReference type="InterPro" id="IPR002350">
    <property type="entry name" value="Kazal_dom"/>
</dbReference>
<feature type="region of interest" description="Disordered" evidence="7">
    <location>
        <begin position="89"/>
        <end position="109"/>
    </location>
</feature>
<dbReference type="InterPro" id="IPR036058">
    <property type="entry name" value="Kazal_dom_sf"/>
</dbReference>
<dbReference type="PROSITE" id="PS51465">
    <property type="entry name" value="KAZAL_2"/>
    <property type="match status" value="1"/>
</dbReference>
<proteinExistence type="predicted"/>
<keyword evidence="4" id="KW-0106">Calcium</keyword>
<keyword evidence="6" id="KW-0325">Glycoprotein</keyword>
<organism evidence="10 11">
    <name type="scientific">Ramazzottius varieornatus</name>
    <name type="common">Water bear</name>
    <name type="synonym">Tardigrade</name>
    <dbReference type="NCBI Taxonomy" id="947166"/>
    <lineage>
        <taxon>Eukaryota</taxon>
        <taxon>Metazoa</taxon>
        <taxon>Ecdysozoa</taxon>
        <taxon>Tardigrada</taxon>
        <taxon>Eutardigrada</taxon>
        <taxon>Parachela</taxon>
        <taxon>Hypsibioidea</taxon>
        <taxon>Ramazzottiidae</taxon>
        <taxon>Ramazzottius</taxon>
    </lineage>
</organism>
<accession>A0A1D1VQL3</accession>
<dbReference type="GO" id="GO:0005615">
    <property type="term" value="C:extracellular space"/>
    <property type="evidence" value="ECO:0007669"/>
    <property type="project" value="TreeGrafter"/>
</dbReference>
<dbReference type="SUPFAM" id="SSF47473">
    <property type="entry name" value="EF-hand"/>
    <property type="match status" value="1"/>
</dbReference>
<evidence type="ECO:0000256" key="1">
    <source>
        <dbReference type="ARBA" id="ARBA00004613"/>
    </source>
</evidence>
<dbReference type="GO" id="GO:0050840">
    <property type="term" value="F:extracellular matrix binding"/>
    <property type="evidence" value="ECO:0007669"/>
    <property type="project" value="TreeGrafter"/>
</dbReference>